<evidence type="ECO:0000313" key="1">
    <source>
        <dbReference type="EMBL" id="GBP46363.1"/>
    </source>
</evidence>
<comment type="caution">
    <text evidence="1">The sequence shown here is derived from an EMBL/GenBank/DDBJ whole genome shotgun (WGS) entry which is preliminary data.</text>
</comment>
<name>A0A4C1W5R9_EUMVA</name>
<dbReference type="EMBL" id="BGZK01000482">
    <property type="protein sequence ID" value="GBP46363.1"/>
    <property type="molecule type" value="Genomic_DNA"/>
</dbReference>
<accession>A0A4C1W5R9</accession>
<evidence type="ECO:0000313" key="2">
    <source>
        <dbReference type="Proteomes" id="UP000299102"/>
    </source>
</evidence>
<organism evidence="1 2">
    <name type="scientific">Eumeta variegata</name>
    <name type="common">Bagworm moth</name>
    <name type="synonym">Eumeta japonica</name>
    <dbReference type="NCBI Taxonomy" id="151549"/>
    <lineage>
        <taxon>Eukaryota</taxon>
        <taxon>Metazoa</taxon>
        <taxon>Ecdysozoa</taxon>
        <taxon>Arthropoda</taxon>
        <taxon>Hexapoda</taxon>
        <taxon>Insecta</taxon>
        <taxon>Pterygota</taxon>
        <taxon>Neoptera</taxon>
        <taxon>Endopterygota</taxon>
        <taxon>Lepidoptera</taxon>
        <taxon>Glossata</taxon>
        <taxon>Ditrysia</taxon>
        <taxon>Tineoidea</taxon>
        <taxon>Psychidae</taxon>
        <taxon>Oiketicinae</taxon>
        <taxon>Eumeta</taxon>
    </lineage>
</organism>
<keyword evidence="2" id="KW-1185">Reference proteome</keyword>
<proteinExistence type="predicted"/>
<dbReference type="AlphaFoldDB" id="A0A4C1W5R9"/>
<protein>
    <submittedName>
        <fullName evidence="1">Uncharacterized protein</fullName>
    </submittedName>
</protein>
<dbReference type="Proteomes" id="UP000299102">
    <property type="component" value="Unassembled WGS sequence"/>
</dbReference>
<reference evidence="1 2" key="1">
    <citation type="journal article" date="2019" name="Commun. Biol.">
        <title>The bagworm genome reveals a unique fibroin gene that provides high tensile strength.</title>
        <authorList>
            <person name="Kono N."/>
            <person name="Nakamura H."/>
            <person name="Ohtoshi R."/>
            <person name="Tomita M."/>
            <person name="Numata K."/>
            <person name="Arakawa K."/>
        </authorList>
    </citation>
    <scope>NUCLEOTIDE SEQUENCE [LARGE SCALE GENOMIC DNA]</scope>
</reference>
<sequence length="93" mass="10199">MGAKPESRLNNKKTSLTLNLCPPKRAGDGLELYKFKVGMRAPGPSPRLQGGCDQLGLRKRHEADTSAEARGRRGLGTIDNRLRCHGPCFLFHA</sequence>
<gene>
    <name evidence="1" type="ORF">EVAR_36342_1</name>
</gene>